<feature type="transmembrane region" description="Helical" evidence="4">
    <location>
        <begin position="256"/>
        <end position="276"/>
    </location>
</feature>
<feature type="transmembrane region" description="Helical" evidence="4">
    <location>
        <begin position="93"/>
        <end position="113"/>
    </location>
</feature>
<dbReference type="InterPro" id="IPR011990">
    <property type="entry name" value="TPR-like_helical_dom_sf"/>
</dbReference>
<accession>A0A1F7SNY9</accession>
<evidence type="ECO:0000313" key="5">
    <source>
        <dbReference type="EMBL" id="OGL54948.1"/>
    </source>
</evidence>
<evidence type="ECO:0000313" key="6">
    <source>
        <dbReference type="Proteomes" id="UP000178082"/>
    </source>
</evidence>
<evidence type="ECO:0000256" key="4">
    <source>
        <dbReference type="SAM" id="Phobius"/>
    </source>
</evidence>
<feature type="transmembrane region" description="Helical" evidence="4">
    <location>
        <begin position="150"/>
        <end position="169"/>
    </location>
</feature>
<dbReference type="SMART" id="SM00028">
    <property type="entry name" value="TPR"/>
    <property type="match status" value="8"/>
</dbReference>
<feature type="transmembrane region" description="Helical" evidence="4">
    <location>
        <begin position="176"/>
        <end position="202"/>
    </location>
</feature>
<name>A0A1F7SNY9_9BACT</name>
<feature type="transmembrane region" description="Helical" evidence="4">
    <location>
        <begin position="222"/>
        <end position="244"/>
    </location>
</feature>
<keyword evidence="1" id="KW-0677">Repeat</keyword>
<feature type="repeat" description="TPR" evidence="3">
    <location>
        <begin position="447"/>
        <end position="480"/>
    </location>
</feature>
<feature type="transmembrane region" description="Helical" evidence="4">
    <location>
        <begin position="402"/>
        <end position="423"/>
    </location>
</feature>
<keyword evidence="2 3" id="KW-0802">TPR repeat</keyword>
<dbReference type="PANTHER" id="PTHR44227:SF3">
    <property type="entry name" value="PROTEIN O-MANNOSYL-TRANSFERASE TMTC4"/>
    <property type="match status" value="1"/>
</dbReference>
<reference evidence="5 6" key="1">
    <citation type="journal article" date="2016" name="Nat. Commun.">
        <title>Thousands of microbial genomes shed light on interconnected biogeochemical processes in an aquifer system.</title>
        <authorList>
            <person name="Anantharaman K."/>
            <person name="Brown C.T."/>
            <person name="Hug L.A."/>
            <person name="Sharon I."/>
            <person name="Castelle C.J."/>
            <person name="Probst A.J."/>
            <person name="Thomas B.C."/>
            <person name="Singh A."/>
            <person name="Wilkins M.J."/>
            <person name="Karaoz U."/>
            <person name="Brodie E.L."/>
            <person name="Williams K.H."/>
            <person name="Hubbard S.S."/>
            <person name="Banfield J.F."/>
        </authorList>
    </citation>
    <scope>NUCLEOTIDE SEQUENCE [LARGE SCALE GENOMIC DNA]</scope>
</reference>
<keyword evidence="4" id="KW-0812">Transmembrane</keyword>
<gene>
    <name evidence="5" type="ORF">A3G31_02385</name>
</gene>
<dbReference type="InterPro" id="IPR019734">
    <property type="entry name" value="TPR_rpt"/>
</dbReference>
<feature type="repeat" description="TPR" evidence="3">
    <location>
        <begin position="583"/>
        <end position="616"/>
    </location>
</feature>
<dbReference type="PROSITE" id="PS50005">
    <property type="entry name" value="TPR"/>
    <property type="match status" value="8"/>
</dbReference>
<dbReference type="EMBL" id="MGDI01000005">
    <property type="protein sequence ID" value="OGL54948.1"/>
    <property type="molecule type" value="Genomic_DNA"/>
</dbReference>
<keyword evidence="4" id="KW-1133">Transmembrane helix</keyword>
<feature type="transmembrane region" description="Helical" evidence="4">
    <location>
        <begin position="12"/>
        <end position="30"/>
    </location>
</feature>
<feature type="repeat" description="TPR" evidence="3">
    <location>
        <begin position="685"/>
        <end position="718"/>
    </location>
</feature>
<feature type="repeat" description="TPR" evidence="3">
    <location>
        <begin position="651"/>
        <end position="684"/>
    </location>
</feature>
<feature type="transmembrane region" description="Helical" evidence="4">
    <location>
        <begin position="322"/>
        <end position="344"/>
    </location>
</feature>
<organism evidence="5 6">
    <name type="scientific">Candidatus Schekmanbacteria bacterium RIFCSPLOWO2_12_FULL_38_15</name>
    <dbReference type="NCBI Taxonomy" id="1817883"/>
    <lineage>
        <taxon>Bacteria</taxon>
        <taxon>Candidatus Schekmaniibacteriota</taxon>
    </lineage>
</organism>
<dbReference type="PANTHER" id="PTHR44227">
    <property type="match status" value="1"/>
</dbReference>
<dbReference type="Proteomes" id="UP000178082">
    <property type="component" value="Unassembled WGS sequence"/>
</dbReference>
<dbReference type="Pfam" id="PF13414">
    <property type="entry name" value="TPR_11"/>
    <property type="match status" value="2"/>
</dbReference>
<dbReference type="SUPFAM" id="SSF48452">
    <property type="entry name" value="TPR-like"/>
    <property type="match status" value="2"/>
</dbReference>
<dbReference type="Pfam" id="PF14559">
    <property type="entry name" value="TPR_19"/>
    <property type="match status" value="1"/>
</dbReference>
<evidence type="ECO:0000256" key="2">
    <source>
        <dbReference type="ARBA" id="ARBA00022803"/>
    </source>
</evidence>
<feature type="repeat" description="TPR" evidence="3">
    <location>
        <begin position="515"/>
        <end position="548"/>
    </location>
</feature>
<dbReference type="AlphaFoldDB" id="A0A1F7SNY9"/>
<keyword evidence="4" id="KW-0472">Membrane</keyword>
<feature type="transmembrane region" description="Helical" evidence="4">
    <location>
        <begin position="296"/>
        <end position="315"/>
    </location>
</feature>
<feature type="repeat" description="TPR" evidence="3">
    <location>
        <begin position="549"/>
        <end position="582"/>
    </location>
</feature>
<dbReference type="InterPro" id="IPR052346">
    <property type="entry name" value="O-mannosyl-transferase_TMTC"/>
</dbReference>
<dbReference type="Pfam" id="PF07719">
    <property type="entry name" value="TPR_2"/>
    <property type="match status" value="1"/>
</dbReference>
<feature type="transmembrane region" description="Helical" evidence="4">
    <location>
        <begin position="350"/>
        <end position="370"/>
    </location>
</feature>
<evidence type="ECO:0000256" key="3">
    <source>
        <dbReference type="PROSITE-ProRule" id="PRU00339"/>
    </source>
</evidence>
<dbReference type="Pfam" id="PF13181">
    <property type="entry name" value="TPR_8"/>
    <property type="match status" value="1"/>
</dbReference>
<feature type="repeat" description="TPR" evidence="3">
    <location>
        <begin position="617"/>
        <end position="650"/>
    </location>
</feature>
<feature type="transmembrane region" description="Helical" evidence="4">
    <location>
        <begin position="125"/>
        <end position="144"/>
    </location>
</feature>
<dbReference type="STRING" id="1817883.A3G31_02385"/>
<sequence length="732" mass="84361">MDRFLFMISEKYLNHFVSICLILAISFAVYSNSLKNDFVNYDDSWLVLENKKIKAINFDNICRMFSEPTASDYLPLKELSYALDYHFWRLKPLGFHLTNVILFMINCLLVYLLTLKIFEDKALSFFSSLLFTLHPIHAEAVNWISARKDVLSGMFFFLSLLFYVLAFKITGIKKNLYFISSIISFIFALFSKPSVIILPFLLPLFDYCFLAEKKVFRIERTIIRILPFLVIAGLSTIITLSVASEKEVVKTYWGDSPYLTFLAMLGVVFDYIKLLLFPINLNVRYEVPFPPSFSDIRIIAGAILLIAFIVIFFKFRKNNKLVGFCLMWFLITLIPVSNLIPIAILKADRYLYLPSFAFTLGLSLIIFKLCNLEEISGTVLSENILSSFPLKKGDGVGFLSSFYKYLVFIIFFLISLSCFVLTFSRNTVWKDGLTLWLDTIKKSPEDCLVHNNLGTIYIDKGDHEKGLKHIKEALEINPYYWDAHFNLATIYSKKGKYEQALKELKTVLELNPNFFRAYINAGNIYRQIGATDKAIEAYKKAIEIDKKSGDPHYNLALLFSNNGLFDDAVKEYKEAIKLDPTLAKAYNNLGNIYFKKGLFKEAIEEYKIAVRQNPNLYEVYNNLGSALNEAGNSNEAIKYLKIAARLKKTEIIPHLNLGKIYMEKKMFKDAIEEFERVLDLKPDYYQSHISLGLIFLSLKNKEKAIEHFIKSLSLNPKDKTSEEFLKKINPAN</sequence>
<dbReference type="Pfam" id="PF13432">
    <property type="entry name" value="TPR_16"/>
    <property type="match status" value="1"/>
</dbReference>
<dbReference type="Gene3D" id="1.25.40.10">
    <property type="entry name" value="Tetratricopeptide repeat domain"/>
    <property type="match status" value="2"/>
</dbReference>
<proteinExistence type="predicted"/>
<dbReference type="PROSITE" id="PS50293">
    <property type="entry name" value="TPR_REGION"/>
    <property type="match status" value="4"/>
</dbReference>
<feature type="repeat" description="TPR" evidence="3">
    <location>
        <begin position="481"/>
        <end position="514"/>
    </location>
</feature>
<dbReference type="InterPro" id="IPR013105">
    <property type="entry name" value="TPR_2"/>
</dbReference>
<comment type="caution">
    <text evidence="5">The sequence shown here is derived from an EMBL/GenBank/DDBJ whole genome shotgun (WGS) entry which is preliminary data.</text>
</comment>
<protein>
    <submittedName>
        <fullName evidence="5">Uncharacterized protein</fullName>
    </submittedName>
</protein>
<evidence type="ECO:0000256" key="1">
    <source>
        <dbReference type="ARBA" id="ARBA00022737"/>
    </source>
</evidence>